<comment type="caution">
    <text evidence="1">The sequence shown here is derived from an EMBL/GenBank/DDBJ whole genome shotgun (WGS) entry which is preliminary data.</text>
</comment>
<organism evidence="1 2">
    <name type="scientific">Phytophthora fragariaefolia</name>
    <dbReference type="NCBI Taxonomy" id="1490495"/>
    <lineage>
        <taxon>Eukaryota</taxon>
        <taxon>Sar</taxon>
        <taxon>Stramenopiles</taxon>
        <taxon>Oomycota</taxon>
        <taxon>Peronosporomycetes</taxon>
        <taxon>Peronosporales</taxon>
        <taxon>Peronosporaceae</taxon>
        <taxon>Phytophthora</taxon>
    </lineage>
</organism>
<dbReference type="InterPro" id="IPR036404">
    <property type="entry name" value="Jacalin-like_lectin_dom_sf"/>
</dbReference>
<accession>A0A9W6Y6Q2</accession>
<proteinExistence type="predicted"/>
<dbReference type="Proteomes" id="UP001165121">
    <property type="component" value="Unassembled WGS sequence"/>
</dbReference>
<dbReference type="OrthoDB" id="3758675at2759"/>
<keyword evidence="2" id="KW-1185">Reference proteome</keyword>
<evidence type="ECO:0000313" key="1">
    <source>
        <dbReference type="EMBL" id="GMF57620.1"/>
    </source>
</evidence>
<dbReference type="AlphaFoldDB" id="A0A9W6Y6Q2"/>
<protein>
    <submittedName>
        <fullName evidence="1">Unnamed protein product</fullName>
    </submittedName>
</protein>
<reference evidence="1" key="1">
    <citation type="submission" date="2023-04" db="EMBL/GenBank/DDBJ databases">
        <title>Phytophthora fragariaefolia NBRC 109709.</title>
        <authorList>
            <person name="Ichikawa N."/>
            <person name="Sato H."/>
            <person name="Tonouchi N."/>
        </authorList>
    </citation>
    <scope>NUCLEOTIDE SEQUENCE</scope>
    <source>
        <strain evidence="1">NBRC 109709</strain>
    </source>
</reference>
<name>A0A9W6Y6Q2_9STRA</name>
<dbReference type="EMBL" id="BSXT01004376">
    <property type="protein sequence ID" value="GMF57620.1"/>
    <property type="molecule type" value="Genomic_DNA"/>
</dbReference>
<gene>
    <name evidence="1" type="ORF">Pfra01_002462300</name>
</gene>
<evidence type="ECO:0000313" key="2">
    <source>
        <dbReference type="Proteomes" id="UP001165121"/>
    </source>
</evidence>
<sequence length="240" mass="26359">MTNSSCKLFNDSKQTVHVRTYNFSDGLHWICYENYQIASGERKTVEAALDDSGLQIKVGDSDTFIAKNGGSYNVSDIVPLEKMEKPRRFPKATSSDGLRYTVVGGDNGSAFRHEAGGVLTRVAVWRLAGGSAARMEFWFADGTSKAIGGDESELSECKTLEFGVGEYVKTLVMWSQCSDHPANETPVLTGIEIETSAGKKLEVVEKNHCAAHVIDVGSGLVVGRRFLAKHAWFVYFRVVY</sequence>
<dbReference type="SUPFAM" id="SSF51101">
    <property type="entry name" value="Mannose-binding lectins"/>
    <property type="match status" value="1"/>
</dbReference>